<sequence length="562" mass="61432">MRYEDWDILIFPRGSKTPVREFKTACHVVPDSESAYAHGSTGLPTLTCFIPSLPPGTAFSVSLHSWASPEISRFTKSFSEHPDSATFEARVLIDGRLVAYEFLKFPSFRNELLRQSYWNPADELGRIRIIISEGYPRDSATVPLERVKNVMAFSFQHAPLDVLETAAIAWPNPTMWRRAMISPSISARTFGKFESSESHAHSPRYQLNPAGSSASLDHHMSISNMPPDYNSHDAAELLKTMPCTEALLHHATNLPTNSQGTYKANLQTDGAGVPGSMSRQAIMPAQTDLDDRRFLFGHKAVAKWPMVPAEMQPRHDLNMSRQQLHGSPMLRSEEEGLEDQSVPGVPTNTPTTGIDTPLVRHLFVDGSTDMTAAEAQRLYAHKQIPGRLAATLTQSLLNQPVPLPVGPIQAQQPASEVKSRKENRASSSSSAGGGASLLNHNDMRRVSQSALSHNCLGSADSAASTSSPSSRVTSGVPSHGSSHEDEIQVVTVAKTHSVLQPLDDKVLNHSVTGQKSGNKSVTDKGNKRIRQFTPASVKAIDEEDEPRRPSPHLRVTSVDRDA</sequence>
<dbReference type="RefSeq" id="XP_046010056.1">
    <property type="nucleotide sequence ID" value="XM_046162635.1"/>
</dbReference>
<comment type="caution">
    <text evidence="2">The sequence shown here is derived from an EMBL/GenBank/DDBJ whole genome shotgun (WGS) entry which is preliminary data.</text>
</comment>
<dbReference type="Proteomes" id="UP000756346">
    <property type="component" value="Unassembled WGS sequence"/>
</dbReference>
<accession>A0A9P8Y130</accession>
<organism evidence="2 3">
    <name type="scientific">Microdochium trichocladiopsis</name>
    <dbReference type="NCBI Taxonomy" id="1682393"/>
    <lineage>
        <taxon>Eukaryota</taxon>
        <taxon>Fungi</taxon>
        <taxon>Dikarya</taxon>
        <taxon>Ascomycota</taxon>
        <taxon>Pezizomycotina</taxon>
        <taxon>Sordariomycetes</taxon>
        <taxon>Xylariomycetidae</taxon>
        <taxon>Xylariales</taxon>
        <taxon>Microdochiaceae</taxon>
        <taxon>Microdochium</taxon>
    </lineage>
</organism>
<keyword evidence="3" id="KW-1185">Reference proteome</keyword>
<gene>
    <name evidence="2" type="ORF">B0I36DRAFT_432572</name>
</gene>
<feature type="compositionally biased region" description="Polar residues" evidence="1">
    <location>
        <begin position="509"/>
        <end position="520"/>
    </location>
</feature>
<feature type="compositionally biased region" description="Low complexity" evidence="1">
    <location>
        <begin position="342"/>
        <end position="353"/>
    </location>
</feature>
<reference evidence="2" key="1">
    <citation type="journal article" date="2021" name="Nat. Commun.">
        <title>Genetic determinants of endophytism in the Arabidopsis root mycobiome.</title>
        <authorList>
            <person name="Mesny F."/>
            <person name="Miyauchi S."/>
            <person name="Thiergart T."/>
            <person name="Pickel B."/>
            <person name="Atanasova L."/>
            <person name="Karlsson M."/>
            <person name="Huettel B."/>
            <person name="Barry K.W."/>
            <person name="Haridas S."/>
            <person name="Chen C."/>
            <person name="Bauer D."/>
            <person name="Andreopoulos W."/>
            <person name="Pangilinan J."/>
            <person name="LaButti K."/>
            <person name="Riley R."/>
            <person name="Lipzen A."/>
            <person name="Clum A."/>
            <person name="Drula E."/>
            <person name="Henrissat B."/>
            <person name="Kohler A."/>
            <person name="Grigoriev I.V."/>
            <person name="Martin F.M."/>
            <person name="Hacquard S."/>
        </authorList>
    </citation>
    <scope>NUCLEOTIDE SEQUENCE</scope>
    <source>
        <strain evidence="2">MPI-CAGE-CH-0230</strain>
    </source>
</reference>
<feature type="compositionally biased region" description="Low complexity" evidence="1">
    <location>
        <begin position="457"/>
        <end position="478"/>
    </location>
</feature>
<dbReference type="GeneID" id="70192181"/>
<name>A0A9P8Y130_9PEZI</name>
<evidence type="ECO:0000256" key="1">
    <source>
        <dbReference type="SAM" id="MobiDB-lite"/>
    </source>
</evidence>
<feature type="region of interest" description="Disordered" evidence="1">
    <location>
        <begin position="403"/>
        <end position="439"/>
    </location>
</feature>
<proteinExistence type="predicted"/>
<dbReference type="EMBL" id="JAGTJQ010000007">
    <property type="protein sequence ID" value="KAH7027257.1"/>
    <property type="molecule type" value="Genomic_DNA"/>
</dbReference>
<dbReference type="OrthoDB" id="5417628at2759"/>
<dbReference type="AlphaFoldDB" id="A0A9P8Y130"/>
<protein>
    <submittedName>
        <fullName evidence="2">Uncharacterized protein</fullName>
    </submittedName>
</protein>
<feature type="region of interest" description="Disordered" evidence="1">
    <location>
        <begin position="457"/>
        <end position="485"/>
    </location>
</feature>
<feature type="region of interest" description="Disordered" evidence="1">
    <location>
        <begin position="509"/>
        <end position="562"/>
    </location>
</feature>
<evidence type="ECO:0000313" key="3">
    <source>
        <dbReference type="Proteomes" id="UP000756346"/>
    </source>
</evidence>
<feature type="region of interest" description="Disordered" evidence="1">
    <location>
        <begin position="331"/>
        <end position="354"/>
    </location>
</feature>
<evidence type="ECO:0000313" key="2">
    <source>
        <dbReference type="EMBL" id="KAH7027257.1"/>
    </source>
</evidence>